<evidence type="ECO:0000256" key="3">
    <source>
        <dbReference type="SAM" id="Phobius"/>
    </source>
</evidence>
<evidence type="ECO:0000313" key="7">
    <source>
        <dbReference type="EMBL" id="KAF6208807.1"/>
    </source>
</evidence>
<feature type="transmembrane region" description="Helical" evidence="3">
    <location>
        <begin position="1428"/>
        <end position="1450"/>
    </location>
</feature>
<keyword evidence="3" id="KW-0472">Membrane</keyword>
<reference evidence="7" key="1">
    <citation type="journal article" date="2021" name="Mol. Ecol. Resour.">
        <title>Apolygus lucorum genome provides insights into omnivorousness and mesophyll feeding.</title>
        <authorList>
            <person name="Liu Y."/>
            <person name="Liu H."/>
            <person name="Wang H."/>
            <person name="Huang T."/>
            <person name="Liu B."/>
            <person name="Yang B."/>
            <person name="Yin L."/>
            <person name="Li B."/>
            <person name="Zhang Y."/>
            <person name="Zhang S."/>
            <person name="Jiang F."/>
            <person name="Zhang X."/>
            <person name="Ren Y."/>
            <person name="Wang B."/>
            <person name="Wang S."/>
            <person name="Lu Y."/>
            <person name="Wu K."/>
            <person name="Fan W."/>
            <person name="Wang G."/>
        </authorList>
    </citation>
    <scope>NUCLEOTIDE SEQUENCE</scope>
    <source>
        <strain evidence="7">12Hb</strain>
    </source>
</reference>
<proteinExistence type="predicted"/>
<dbReference type="Gene3D" id="2.10.25.10">
    <property type="entry name" value="Laminin"/>
    <property type="match status" value="1"/>
</dbReference>
<feature type="transmembrane region" description="Helical" evidence="3">
    <location>
        <begin position="2101"/>
        <end position="2124"/>
    </location>
</feature>
<evidence type="ECO:0000256" key="4">
    <source>
        <dbReference type="SAM" id="SignalP"/>
    </source>
</evidence>
<dbReference type="PANTHER" id="PTHR10877:SF183">
    <property type="entry name" value="AT14535P-RELATED"/>
    <property type="match status" value="1"/>
</dbReference>
<dbReference type="SUPFAM" id="SSF49723">
    <property type="entry name" value="Lipase/lipooxygenase domain (PLAT/LH2 domain)"/>
    <property type="match status" value="1"/>
</dbReference>
<feature type="transmembrane region" description="Helical" evidence="3">
    <location>
        <begin position="2011"/>
        <end position="2032"/>
    </location>
</feature>
<keyword evidence="4" id="KW-0732">Signal</keyword>
<dbReference type="Pfam" id="PF00008">
    <property type="entry name" value="EGF"/>
    <property type="match status" value="1"/>
</dbReference>
<keyword evidence="2" id="KW-0245">EGF-like domain</keyword>
<dbReference type="EMBL" id="WIXP02000006">
    <property type="protein sequence ID" value="KAF6208807.1"/>
    <property type="molecule type" value="Genomic_DNA"/>
</dbReference>
<feature type="disulfide bond" evidence="2">
    <location>
        <begin position="98"/>
        <end position="107"/>
    </location>
</feature>
<evidence type="ECO:0000259" key="6">
    <source>
        <dbReference type="PROSITE" id="PS50095"/>
    </source>
</evidence>
<keyword evidence="8" id="KW-1185">Reference proteome</keyword>
<keyword evidence="3" id="KW-1133">Transmembrane helix</keyword>
<dbReference type="PANTHER" id="PTHR10877">
    <property type="entry name" value="POLYCYSTIN FAMILY MEMBER"/>
    <property type="match status" value="1"/>
</dbReference>
<feature type="transmembrane region" description="Helical" evidence="3">
    <location>
        <begin position="1918"/>
        <end position="1938"/>
    </location>
</feature>
<dbReference type="PROSITE" id="PS50095">
    <property type="entry name" value="PLAT"/>
    <property type="match status" value="1"/>
</dbReference>
<feature type="domain" description="PLAT" evidence="6">
    <location>
        <begin position="1215"/>
        <end position="1331"/>
    </location>
</feature>
<gene>
    <name evidence="7" type="ORF">GE061_014548</name>
</gene>
<feature type="transmembrane region" description="Helical" evidence="3">
    <location>
        <begin position="1169"/>
        <end position="1190"/>
    </location>
</feature>
<dbReference type="InterPro" id="IPR051223">
    <property type="entry name" value="Polycystin"/>
</dbReference>
<evidence type="ECO:0000313" key="8">
    <source>
        <dbReference type="Proteomes" id="UP000466442"/>
    </source>
</evidence>
<dbReference type="InterPro" id="IPR036392">
    <property type="entry name" value="PLAT/LH2_dom_sf"/>
</dbReference>
<evidence type="ECO:0000256" key="2">
    <source>
        <dbReference type="PROSITE-ProRule" id="PRU00076"/>
    </source>
</evidence>
<dbReference type="SMART" id="SM00181">
    <property type="entry name" value="EGF"/>
    <property type="match status" value="1"/>
</dbReference>
<feature type="domain" description="EGF-like" evidence="5">
    <location>
        <begin position="73"/>
        <end position="108"/>
    </location>
</feature>
<dbReference type="Proteomes" id="UP000466442">
    <property type="component" value="Unassembled WGS sequence"/>
</dbReference>
<feature type="transmembrane region" description="Helical" evidence="3">
    <location>
        <begin position="1548"/>
        <end position="1567"/>
    </location>
</feature>
<feature type="transmembrane region" description="Helical" evidence="3">
    <location>
        <begin position="1660"/>
        <end position="1680"/>
    </location>
</feature>
<dbReference type="Pfam" id="PF01477">
    <property type="entry name" value="PLAT"/>
    <property type="match status" value="1"/>
</dbReference>
<keyword evidence="3" id="KW-0812">Transmembrane</keyword>
<evidence type="ECO:0008006" key="9">
    <source>
        <dbReference type="Google" id="ProtNLM"/>
    </source>
</evidence>
<protein>
    <recommendedName>
        <fullName evidence="9">EGF-like domain-containing protein</fullName>
    </recommendedName>
</protein>
<feature type="transmembrane region" description="Helical" evidence="3">
    <location>
        <begin position="1885"/>
        <end position="1906"/>
    </location>
</feature>
<dbReference type="SUPFAM" id="SSF57196">
    <property type="entry name" value="EGF/Laminin"/>
    <property type="match status" value="1"/>
</dbReference>
<feature type="transmembrane region" description="Helical" evidence="3">
    <location>
        <begin position="1379"/>
        <end position="1399"/>
    </location>
</feature>
<dbReference type="InterPro" id="IPR001881">
    <property type="entry name" value="EGF-like_Ca-bd_dom"/>
</dbReference>
<dbReference type="Gene3D" id="2.60.60.20">
    <property type="entry name" value="PLAT/LH2 domain"/>
    <property type="match status" value="1"/>
</dbReference>
<comment type="caution">
    <text evidence="2">Lacks conserved residue(s) required for the propagation of feature annotation.</text>
</comment>
<feature type="transmembrane region" description="Helical" evidence="3">
    <location>
        <begin position="1958"/>
        <end position="1978"/>
    </location>
</feature>
<feature type="chain" id="PRO_5035832370" description="EGF-like domain-containing protein" evidence="4">
    <location>
        <begin position="27"/>
        <end position="2187"/>
    </location>
</feature>
<feature type="transmembrane region" description="Helical" evidence="3">
    <location>
        <begin position="2044"/>
        <end position="2060"/>
    </location>
</feature>
<dbReference type="PROSITE" id="PS00022">
    <property type="entry name" value="EGF_1"/>
    <property type="match status" value="1"/>
</dbReference>
<name>A0A8S9XIK4_APOLU</name>
<sequence length="2187" mass="250998">MCRVSHMELIRNFIKLVLLSIPSVVSLRPQSDCRCSFGGLCIEDPYGFIARTPCESICPKISGGFYDTDCSTIVNHCSSSPCSKGSCVPTFGSYFCKCPEGLYGRDCEINEESLRNSGLKQELHVYYQVQPWRSSGSNLFTLVFDPSGNDYEKNNWIIQLVVNTSDGRSYHPRVPHFQRSEIKSNCLKDAVKNPRLRDPRVCDYLPSGDVSIFSFNPSYVFSRNEKEKEEDVSISGMGTVGRVISVSVYVYLIHLKNRANIKEVFSQTYRTFTYLTYRAPHNCVKTMDFTHCSTDHRVPYVHSRGTDIEIDCVSLDLKCPGNLFLGFQWKIQRHTDSLYPIKGKDLMPVPISHGAELSTNSLLLRKHSLNSGIHMIEYTLMLRGAPPHFGGTKEFNMTGQCWIKVYTSEPIIEVKGGRVQTVSCFKAINIELMNLSPDVDIKEMKFETSCNDTDDHECGLRIINTPLIWKDGWKCNYYLDMEVIPKVPSLDLTLDPLHIHIHFIESVFSIQIECIYNCFPINPKMRILLAATTDRYLPFTVNWTVETEDHRIITARDGDVDAFLPSSATRILRINGDRFLDAEKIISKVHFRAQGPVVSGNPDVRAVVSTLNIRVEVELVETNYEERLTFSPFWKLVQLCVYNTYGHFACNKAQEIEGEVSEPPDLTIADLELGQQSGDHYNFCRNVLIYLTNHVKEVSLGSAAVKWNIPVGDRLAAAKLINKMEFKGFVDLDITSKSVLLLLFCTVANEMEDLIAWKDEDFASLPYGVDDLYNFKDFTIVIMTLAYITKNRNPLLPTESDSSIHGRIQEGIWKFWLWKNDYIFNVALDKFTHLFALSTTLFYSIGANGGKFTRLWHVRSTYVGILEAFKKKTDHGAFKENLEGAADYIFAPEFGTIFNLDWLNLFEVALPPVQVEWEYKELTLLVMVAKNKEGDYSLSPYLFLQMRRAEQLTLIHELPGSTSINVTLPRMVEGVLRTRANHKFFRDSLPKSDAKERSILAYKVTLPVEYDAWNITIRRLTSIPLKAKVFDKVPDVETMMATPDLVPTFDWTKRNFRAYVEVLPAKGEKFIPHYFYLGIALPSSKVHGPAEGTEFSLQRSTDVCASKVSADPSDAVQICRGIQGNEADESVIICNCRLIGFYQAIRLPIKISKLLLDLIPYRVPLIFTYYNAVVVGIFSFCIFAVAIFAYHRDNLYSRSQDSLIYLHDNYPADVYCVVVGVFTGLYLQGGTNSKVALKLIGDRFSSRVHVLSSTVKETLGSGHDDWFVVSLNKPLGKLKFIQFWLDHHDLYGWYCERFIVYDIYEHSQYMAKIEKWLIIEVLEDVPRVETAAATHMEMKGDGSFEQMPHSFFKNYLTELRNTHSELSLFLVQERYLFSYHVKCCIVIIKFLSMYLWIWFFQEIAYKWTHGKYLDPVSTGHLIGLSKELFIWAFWAALLSHPFAFLVDYLYRCSTISSVIQKRTTNPIYGDTGVRVVPRLSRKLSMYYSQMSDPQKNLKALQELSAFTPTGEWKHYLRLLVGPCQFRCVDVDKEAISIKTHRMALIVRWLSYGIITTQCFGILFVEFYTDFQTKSLTCAVVVAIALLLDAFFLSPVLILMKSFIAFYILGLKNKEKYLMSEEMRVSVQEREHYLDYFVKVLGREYKPLLSTEIEFLKKRKLVMWLTLKTLFSLFAVFAMFICFRLMTIKLRAEDYYMVRTLRDSVEATGHPDFGIFGRTIYQVYDVPSAADYVTNNVADFTGVWQNGKVIKGSARAPHVRWSYDNFGQGISSTSVLLLLQSHNAEQVIPVEFDEYFENSIGSFSISYAKTEPIIRGKKMKYTIISDSWIYGKSLISYPFAGHFQKISLNPWEDYYSKMRMFMDDFVSLERGDCRAMIISNNYVYPFVQYIVTVDVIIEFHASGLAGVQTQVQGLKMDQFSLAFYERGIIVGIFVLTVIFTSAKICRIGLKRYFAHLPNIIQILTVLSLGAFVICHALRVQLKLKVIQNMIHSPVNEYVDLHSIYDYELIDSLCLLAVFSMFLIDLALLVPTFLTPEWLNHICKSTIRVALLFYLLQQYGILMTREFAQMIDYAFARLIVLIQTRQIPSYFRNYSRLNYASAFYSSIIILAIMNKALTAVIICMTLHTKASSDTPYSRYKAVLKTEPTTLQKPYMKTSHEDRQSYVRESLSRLSINVSRKHKLYSRTHE</sequence>
<dbReference type="PROSITE" id="PS50026">
    <property type="entry name" value="EGF_3"/>
    <property type="match status" value="1"/>
</dbReference>
<dbReference type="GO" id="GO:0005509">
    <property type="term" value="F:calcium ion binding"/>
    <property type="evidence" value="ECO:0007669"/>
    <property type="project" value="InterPro"/>
</dbReference>
<feature type="transmembrane region" description="Helical" evidence="3">
    <location>
        <begin position="1579"/>
        <end position="1608"/>
    </location>
</feature>
<dbReference type="InterPro" id="IPR001024">
    <property type="entry name" value="PLAT/LH2_dom"/>
</dbReference>
<feature type="disulfide bond" evidence="2">
    <location>
        <begin position="77"/>
        <end position="87"/>
    </location>
</feature>
<accession>A0A8S9XIK4</accession>
<keyword evidence="1 2" id="KW-1015">Disulfide bond</keyword>
<dbReference type="InterPro" id="IPR000742">
    <property type="entry name" value="EGF"/>
</dbReference>
<evidence type="ECO:0000259" key="5">
    <source>
        <dbReference type="PROSITE" id="PS50026"/>
    </source>
</evidence>
<dbReference type="CDD" id="cd00054">
    <property type="entry name" value="EGF_CA"/>
    <property type="match status" value="1"/>
</dbReference>
<organism evidence="7 8">
    <name type="scientific">Apolygus lucorum</name>
    <name type="common">Small green plant bug</name>
    <name type="synonym">Lygocoris lucorum</name>
    <dbReference type="NCBI Taxonomy" id="248454"/>
    <lineage>
        <taxon>Eukaryota</taxon>
        <taxon>Metazoa</taxon>
        <taxon>Ecdysozoa</taxon>
        <taxon>Arthropoda</taxon>
        <taxon>Hexapoda</taxon>
        <taxon>Insecta</taxon>
        <taxon>Pterygota</taxon>
        <taxon>Neoptera</taxon>
        <taxon>Paraneoptera</taxon>
        <taxon>Hemiptera</taxon>
        <taxon>Heteroptera</taxon>
        <taxon>Panheteroptera</taxon>
        <taxon>Cimicomorpha</taxon>
        <taxon>Miridae</taxon>
        <taxon>Mirini</taxon>
        <taxon>Apolygus</taxon>
    </lineage>
</organism>
<dbReference type="SMART" id="SM00179">
    <property type="entry name" value="EGF_CA"/>
    <property type="match status" value="1"/>
</dbReference>
<dbReference type="OrthoDB" id="5322100at2759"/>
<comment type="caution">
    <text evidence="7">The sequence shown here is derived from an EMBL/GenBank/DDBJ whole genome shotgun (WGS) entry which is preliminary data.</text>
</comment>
<feature type="signal peptide" evidence="4">
    <location>
        <begin position="1"/>
        <end position="26"/>
    </location>
</feature>
<evidence type="ECO:0000256" key="1">
    <source>
        <dbReference type="ARBA" id="ARBA00023157"/>
    </source>
</evidence>